<dbReference type="PANTHER" id="PTHR10302:SF27">
    <property type="entry name" value="SINGLE-STRANDED DNA-BINDING PROTEIN"/>
    <property type="match status" value="1"/>
</dbReference>
<dbReference type="SUPFAM" id="SSF50249">
    <property type="entry name" value="Nucleic acid-binding proteins"/>
    <property type="match status" value="1"/>
</dbReference>
<dbReference type="Proteomes" id="UP000663464">
    <property type="component" value="Chromosome"/>
</dbReference>
<dbReference type="InterPro" id="IPR011344">
    <property type="entry name" value="ssDNA-bd"/>
</dbReference>
<accession>A0A0A2HKL2</accession>
<comment type="subunit">
    <text evidence="2">Homotetramer.</text>
</comment>
<dbReference type="PIRSF" id="PIRSF002070">
    <property type="entry name" value="SSB"/>
    <property type="match status" value="1"/>
</dbReference>
<dbReference type="GO" id="GO:0006260">
    <property type="term" value="P:DNA replication"/>
    <property type="evidence" value="ECO:0007669"/>
    <property type="project" value="InterPro"/>
</dbReference>
<proteinExistence type="inferred from homology"/>
<evidence type="ECO:0000256" key="1">
    <source>
        <dbReference type="ARBA" id="ARBA00023125"/>
    </source>
</evidence>
<reference evidence="7" key="4">
    <citation type="submission" date="2021-02" db="EMBL/GenBank/DDBJ databases">
        <authorList>
            <person name="Dover N."/>
            <person name="Barash J.R."/>
            <person name="Bell J.M."/>
            <person name="Sylvester M.D."/>
            <person name="Arnon S."/>
        </authorList>
    </citation>
    <scope>NUCLEOTIDE SEQUENCE</scope>
    <source>
        <strain evidence="7">IBCA10-7060</strain>
    </source>
</reference>
<gene>
    <name evidence="4" type="ORF">EXM69_04855</name>
    <name evidence="6" type="ORF">FC794_15870</name>
    <name evidence="5" type="ORF">FCV25_17935</name>
    <name evidence="7" type="ORF">JQS73_02095</name>
</gene>
<dbReference type="AlphaFoldDB" id="A0A0A2HKL2"/>
<dbReference type="NCBIfam" id="TIGR00621">
    <property type="entry name" value="ssb"/>
    <property type="match status" value="1"/>
</dbReference>
<dbReference type="GO" id="GO:0003697">
    <property type="term" value="F:single-stranded DNA binding"/>
    <property type="evidence" value="ECO:0007669"/>
    <property type="project" value="UniProtKB-UniRule"/>
</dbReference>
<evidence type="ECO:0000256" key="3">
    <source>
        <dbReference type="PIRNR" id="PIRNR002070"/>
    </source>
</evidence>
<sequence>MNRVMLIGRLTKDAELKHIEDRDVSLLRFVIAVNRYYNKENSKTDYIPIVVWGRHAEAIHKYMKKGKLISVVGRIQARNYEDKNGNKKYGIEIVSNEIKFLDPKKIDKVVSN</sequence>
<evidence type="ECO:0000313" key="7">
    <source>
        <dbReference type="EMBL" id="QRI53941.1"/>
    </source>
</evidence>
<dbReference type="InterPro" id="IPR000424">
    <property type="entry name" value="Primosome_PriB/ssb"/>
</dbReference>
<keyword evidence="1 2" id="KW-0238">DNA-binding</keyword>
<dbReference type="OMA" id="NFSIACN"/>
<dbReference type="Proteomes" id="UP000473887">
    <property type="component" value="Unassembled WGS sequence"/>
</dbReference>
<protein>
    <recommendedName>
        <fullName evidence="2 3">Single-stranded DNA-binding protein</fullName>
        <shortName evidence="2">SSB</shortName>
    </recommendedName>
</protein>
<name>A0A0A2HKL2_CLOBO</name>
<dbReference type="Gene3D" id="2.40.50.140">
    <property type="entry name" value="Nucleic acid-binding proteins"/>
    <property type="match status" value="1"/>
</dbReference>
<dbReference type="Proteomes" id="UP000472521">
    <property type="component" value="Unassembled WGS sequence"/>
</dbReference>
<dbReference type="FunFam" id="2.40.50.140:FF:000391">
    <property type="entry name" value="Single-stranded DNA-binding protein"/>
    <property type="match status" value="1"/>
</dbReference>
<dbReference type="PROSITE" id="PS50935">
    <property type="entry name" value="SSB"/>
    <property type="match status" value="1"/>
</dbReference>
<dbReference type="Proteomes" id="UP000478995">
    <property type="component" value="Unassembled WGS sequence"/>
</dbReference>
<evidence type="ECO:0000313" key="10">
    <source>
        <dbReference type="Proteomes" id="UP000478995"/>
    </source>
</evidence>
<dbReference type="EMBL" id="SGKC01000006">
    <property type="protein sequence ID" value="NEZ91288.1"/>
    <property type="molecule type" value="Genomic_DNA"/>
</dbReference>
<evidence type="ECO:0000313" key="4">
    <source>
        <dbReference type="EMBL" id="NEZ91288.1"/>
    </source>
</evidence>
<dbReference type="InterPro" id="IPR012340">
    <property type="entry name" value="NA-bd_OB-fold"/>
</dbReference>
<dbReference type="EMBL" id="CP069280">
    <property type="protein sequence ID" value="QRI53941.1"/>
    <property type="molecule type" value="Genomic_DNA"/>
</dbReference>
<reference evidence="4 9" key="2">
    <citation type="submission" date="2019-02" db="EMBL/GenBank/DDBJ databases">
        <title>Genome sequencing of Clostridium botulinum clinical isolates.</title>
        <authorList>
            <person name="Brunt J."/>
            <person name="Van Vliet A.H.M."/>
            <person name="Stringer S.C."/>
            <person name="Grant K.A."/>
            <person name="Carter A.C."/>
            <person name="Peck M.W."/>
        </authorList>
    </citation>
    <scope>NUCLEOTIDE SEQUENCE [LARGE SCALE GENOMIC DNA]</scope>
    <source>
        <strain evidence="4 9">H142660711</strain>
    </source>
</reference>
<dbReference type="GO" id="GO:0009295">
    <property type="term" value="C:nucleoid"/>
    <property type="evidence" value="ECO:0007669"/>
    <property type="project" value="TreeGrafter"/>
</dbReference>
<evidence type="ECO:0000256" key="2">
    <source>
        <dbReference type="HAMAP-Rule" id="MF_00984"/>
    </source>
</evidence>
<evidence type="ECO:0000313" key="5">
    <source>
        <dbReference type="EMBL" id="NFF03586.1"/>
    </source>
</evidence>
<comment type="caution">
    <text evidence="2">Lacks conserved residue(s) required for the propagation of feature annotation.</text>
</comment>
<dbReference type="RefSeq" id="WP_003356641.1">
    <property type="nucleotide sequence ID" value="NZ_AP025140.1"/>
</dbReference>
<evidence type="ECO:0000313" key="9">
    <source>
        <dbReference type="Proteomes" id="UP000473887"/>
    </source>
</evidence>
<dbReference type="PANTHER" id="PTHR10302">
    <property type="entry name" value="SINGLE-STRANDED DNA-BINDING PROTEIN"/>
    <property type="match status" value="1"/>
</dbReference>
<reference evidence="7 11" key="1">
    <citation type="journal article" date="2014" name="J. Infect. Dis.">
        <title>Molecular characterization of a novel botulinum neurotoxin type H gene.</title>
        <authorList>
            <person name="Dover N."/>
            <person name="Barash J.R."/>
            <person name="Hill K.K."/>
            <person name="Xie G."/>
            <person name="Arnon S.S."/>
        </authorList>
    </citation>
    <scope>NUCLEOTIDE SEQUENCE [LARGE SCALE GENOMIC DNA]</scope>
    <source>
        <strain evidence="7 11">IBCA10-7060</strain>
    </source>
</reference>
<organism evidence="4 9">
    <name type="scientific">Clostridium botulinum</name>
    <dbReference type="NCBI Taxonomy" id="1491"/>
    <lineage>
        <taxon>Bacteria</taxon>
        <taxon>Bacillati</taxon>
        <taxon>Bacillota</taxon>
        <taxon>Clostridia</taxon>
        <taxon>Eubacteriales</taxon>
        <taxon>Clostridiaceae</taxon>
        <taxon>Clostridium</taxon>
    </lineage>
</organism>
<reference evidence="8 10" key="3">
    <citation type="submission" date="2019-04" db="EMBL/GenBank/DDBJ databases">
        <title>Genome sequencing of Clostridium botulinum Groups I-IV and Clostridium butyricum.</title>
        <authorList>
            <person name="Brunt J."/>
            <person name="Van Vliet A.H.M."/>
            <person name="Stringer S.C."/>
            <person name="Carter A.T."/>
            <person name="Peck M.W."/>
        </authorList>
    </citation>
    <scope>NUCLEOTIDE SEQUENCE [LARGE SCALE GENOMIC DNA]</scope>
    <source>
        <strain evidence="6 10">IFR 18/037</strain>
        <strain evidence="5 8">IFR 18/054</strain>
    </source>
</reference>
<dbReference type="HAMAP" id="MF_00984">
    <property type="entry name" value="SSB"/>
    <property type="match status" value="1"/>
</dbReference>
<dbReference type="CDD" id="cd04496">
    <property type="entry name" value="SSB_OBF"/>
    <property type="match status" value="1"/>
</dbReference>
<evidence type="ECO:0000313" key="8">
    <source>
        <dbReference type="Proteomes" id="UP000472521"/>
    </source>
</evidence>
<evidence type="ECO:0000313" key="6">
    <source>
        <dbReference type="EMBL" id="NFG18228.1"/>
    </source>
</evidence>
<evidence type="ECO:0000313" key="11">
    <source>
        <dbReference type="Proteomes" id="UP000663464"/>
    </source>
</evidence>
<dbReference type="EMBL" id="SWND01000016">
    <property type="protein sequence ID" value="NFF03586.1"/>
    <property type="molecule type" value="Genomic_DNA"/>
</dbReference>
<dbReference type="EMBL" id="SWOY01000008">
    <property type="protein sequence ID" value="NFG18228.1"/>
    <property type="molecule type" value="Genomic_DNA"/>
</dbReference>
<dbReference type="Pfam" id="PF00436">
    <property type="entry name" value="SSB"/>
    <property type="match status" value="1"/>
</dbReference>